<dbReference type="InterPro" id="IPR017375">
    <property type="entry name" value="PEX12"/>
</dbReference>
<keyword evidence="13 15" id="KW-0576">Peroxisome</keyword>
<evidence type="ECO:0000256" key="14">
    <source>
        <dbReference type="ARBA" id="ARBA00029692"/>
    </source>
</evidence>
<evidence type="ECO:0000313" key="17">
    <source>
        <dbReference type="EMBL" id="KAK3083857.1"/>
    </source>
</evidence>
<dbReference type="AlphaFoldDB" id="A0AA89BJY7"/>
<dbReference type="SUPFAM" id="SSF57850">
    <property type="entry name" value="RING/U-box"/>
    <property type="match status" value="1"/>
</dbReference>
<evidence type="ECO:0000256" key="4">
    <source>
        <dbReference type="ARBA" id="ARBA00018980"/>
    </source>
</evidence>
<comment type="pathway">
    <text evidence="2">Protein modification; protein ubiquitination.</text>
</comment>
<keyword evidence="8" id="KW-0863">Zinc-finger</keyword>
<name>A0AA89BJY7_PINIB</name>
<proteinExistence type="inferred from homology"/>
<dbReference type="InterPro" id="IPR013083">
    <property type="entry name" value="Znf_RING/FYVE/PHD"/>
</dbReference>
<feature type="domain" description="Pex N-terminal" evidence="16">
    <location>
        <begin position="25"/>
        <end position="228"/>
    </location>
</feature>
<gene>
    <name evidence="17" type="ORF">FSP39_004225</name>
</gene>
<keyword evidence="9" id="KW-0862">Zinc</keyword>
<evidence type="ECO:0000256" key="13">
    <source>
        <dbReference type="ARBA" id="ARBA00023140"/>
    </source>
</evidence>
<dbReference type="GO" id="GO:0004842">
    <property type="term" value="F:ubiquitin-protein transferase activity"/>
    <property type="evidence" value="ECO:0007669"/>
    <property type="project" value="TreeGrafter"/>
</dbReference>
<dbReference type="GO" id="GO:0005778">
    <property type="term" value="C:peroxisomal membrane"/>
    <property type="evidence" value="ECO:0007669"/>
    <property type="project" value="UniProtKB-SubCell"/>
</dbReference>
<keyword evidence="12 15" id="KW-0472">Membrane</keyword>
<evidence type="ECO:0000256" key="1">
    <source>
        <dbReference type="ARBA" id="ARBA00004585"/>
    </source>
</evidence>
<keyword evidence="7" id="KW-0479">Metal-binding</keyword>
<evidence type="ECO:0000256" key="12">
    <source>
        <dbReference type="ARBA" id="ARBA00023136"/>
    </source>
</evidence>
<dbReference type="GO" id="GO:0008270">
    <property type="term" value="F:zinc ion binding"/>
    <property type="evidence" value="ECO:0007669"/>
    <property type="project" value="UniProtKB-KW"/>
</dbReference>
<evidence type="ECO:0000256" key="10">
    <source>
        <dbReference type="ARBA" id="ARBA00022927"/>
    </source>
</evidence>
<comment type="caution">
    <text evidence="17">The sequence shown here is derived from an EMBL/GenBank/DDBJ whole genome shotgun (WGS) entry which is preliminary data.</text>
</comment>
<dbReference type="Gene3D" id="3.30.40.10">
    <property type="entry name" value="Zinc/RING finger domain, C3HC4 (zinc finger)"/>
    <property type="match status" value="1"/>
</dbReference>
<keyword evidence="5" id="KW-0813">Transport</keyword>
<evidence type="ECO:0000256" key="8">
    <source>
        <dbReference type="ARBA" id="ARBA00022771"/>
    </source>
</evidence>
<evidence type="ECO:0000256" key="5">
    <source>
        <dbReference type="ARBA" id="ARBA00022448"/>
    </source>
</evidence>
<dbReference type="InterPro" id="IPR006845">
    <property type="entry name" value="Pex_N"/>
</dbReference>
<dbReference type="GO" id="GO:0006513">
    <property type="term" value="P:protein monoubiquitination"/>
    <property type="evidence" value="ECO:0007669"/>
    <property type="project" value="TreeGrafter"/>
</dbReference>
<dbReference type="EMBL" id="VSWD01000013">
    <property type="protein sequence ID" value="KAK3083857.1"/>
    <property type="molecule type" value="Genomic_DNA"/>
</dbReference>
<comment type="similarity">
    <text evidence="3 15">Belongs to the pex2/pex10/pex12 family.</text>
</comment>
<evidence type="ECO:0000313" key="18">
    <source>
        <dbReference type="Proteomes" id="UP001186944"/>
    </source>
</evidence>
<dbReference type="PANTHER" id="PTHR12888:SF0">
    <property type="entry name" value="PEROXISOME ASSEMBLY PROTEIN 12"/>
    <property type="match status" value="1"/>
</dbReference>
<dbReference type="Proteomes" id="UP001186944">
    <property type="component" value="Unassembled WGS sequence"/>
</dbReference>
<evidence type="ECO:0000256" key="9">
    <source>
        <dbReference type="ARBA" id="ARBA00022833"/>
    </source>
</evidence>
<dbReference type="PIRSF" id="PIRSF038074">
    <property type="entry name" value="Peroxisome_assembly_p12"/>
    <property type="match status" value="1"/>
</dbReference>
<keyword evidence="18" id="KW-1185">Reference proteome</keyword>
<keyword evidence="10" id="KW-0653">Protein transport</keyword>
<dbReference type="PANTHER" id="PTHR12888">
    <property type="entry name" value="PEROXISOME ASSEMBLY PROTEIN 12 PEROXIN-12"/>
    <property type="match status" value="1"/>
</dbReference>
<accession>A0AA89BJY7</accession>
<reference evidence="17" key="1">
    <citation type="submission" date="2019-08" db="EMBL/GenBank/DDBJ databases">
        <title>The improved chromosome-level genome for the pearl oyster Pinctada fucata martensii using PacBio sequencing and Hi-C.</title>
        <authorList>
            <person name="Zheng Z."/>
        </authorList>
    </citation>
    <scope>NUCLEOTIDE SEQUENCE</scope>
    <source>
        <strain evidence="17">ZZ-2019</strain>
        <tissue evidence="17">Adductor muscle</tissue>
    </source>
</reference>
<sequence>MAERAAHLTSAVTESKPTIFEVIAQENLMHGIRPALHHVVKVLAESRPESLGWTLHWFDEIYTVLDFVLQNYYLHYHNGSFAENFYSLKRVCSCNRDQKRLPRKEHWKSLFCLNKSWHSLLKLFVMVYPYIHMSWEGSLLAFQVMYMFGKSRWHSPLIKASGVELRQHDMDDMVTEEKTDSIDWSHASLKEKLNFSSFRVLNFTAQTLSTGLSVGVFFLQFLDWWYASDTNAPSLMALPIPDPPQVNSDVAVPKSELCPLCLKIRTNDTALSVSGYVFCYPCIHEYIKQHRCCPVTSYPASTSSLVKLYPPDS</sequence>
<evidence type="ECO:0000256" key="11">
    <source>
        <dbReference type="ARBA" id="ARBA00022989"/>
    </source>
</evidence>
<keyword evidence="11" id="KW-1133">Transmembrane helix</keyword>
<evidence type="ECO:0000256" key="6">
    <source>
        <dbReference type="ARBA" id="ARBA00022692"/>
    </source>
</evidence>
<dbReference type="GO" id="GO:0016558">
    <property type="term" value="P:protein import into peroxisome matrix"/>
    <property type="evidence" value="ECO:0007669"/>
    <property type="project" value="UniProtKB-UniRule"/>
</dbReference>
<evidence type="ECO:0000259" key="16">
    <source>
        <dbReference type="Pfam" id="PF04757"/>
    </source>
</evidence>
<evidence type="ECO:0000256" key="15">
    <source>
        <dbReference type="PIRNR" id="PIRNR038074"/>
    </source>
</evidence>
<keyword evidence="6" id="KW-0812">Transmembrane</keyword>
<organism evidence="17 18">
    <name type="scientific">Pinctada imbricata</name>
    <name type="common">Atlantic pearl-oyster</name>
    <name type="synonym">Pinctada martensii</name>
    <dbReference type="NCBI Taxonomy" id="66713"/>
    <lineage>
        <taxon>Eukaryota</taxon>
        <taxon>Metazoa</taxon>
        <taxon>Spiralia</taxon>
        <taxon>Lophotrochozoa</taxon>
        <taxon>Mollusca</taxon>
        <taxon>Bivalvia</taxon>
        <taxon>Autobranchia</taxon>
        <taxon>Pteriomorphia</taxon>
        <taxon>Pterioida</taxon>
        <taxon>Pterioidea</taxon>
        <taxon>Pteriidae</taxon>
        <taxon>Pinctada</taxon>
    </lineage>
</organism>
<evidence type="ECO:0000256" key="3">
    <source>
        <dbReference type="ARBA" id="ARBA00008704"/>
    </source>
</evidence>
<dbReference type="CDD" id="cd16451">
    <property type="entry name" value="mRING_PEX12"/>
    <property type="match status" value="1"/>
</dbReference>
<dbReference type="Pfam" id="PF04757">
    <property type="entry name" value="Pex2_Pex12"/>
    <property type="match status" value="1"/>
</dbReference>
<evidence type="ECO:0000256" key="7">
    <source>
        <dbReference type="ARBA" id="ARBA00022723"/>
    </source>
</evidence>
<comment type="subcellular location">
    <subcellularLocation>
        <location evidence="1">Peroxisome membrane</location>
        <topology evidence="1">Multi-pass membrane protein</topology>
    </subcellularLocation>
</comment>
<dbReference type="GO" id="GO:1990429">
    <property type="term" value="C:peroxisomal importomer complex"/>
    <property type="evidence" value="ECO:0007669"/>
    <property type="project" value="TreeGrafter"/>
</dbReference>
<comment type="function">
    <text evidence="15">Component of a retrotranslocation channel required for peroxisome organization by mediating export of the PEX5 receptor from peroxisomes to the cytosol, thereby promoting PEX5 recycling.</text>
</comment>
<protein>
    <recommendedName>
        <fullName evidence="4 15">Peroxisome assembly protein 12</fullName>
    </recommendedName>
    <alternativeName>
        <fullName evidence="14 15">Peroxin-12</fullName>
    </alternativeName>
</protein>
<evidence type="ECO:0000256" key="2">
    <source>
        <dbReference type="ARBA" id="ARBA00004906"/>
    </source>
</evidence>